<dbReference type="EMBL" id="AP028679">
    <property type="protein sequence ID" value="BEQ16234.1"/>
    <property type="molecule type" value="Genomic_DNA"/>
</dbReference>
<dbReference type="InterPro" id="IPR036680">
    <property type="entry name" value="SPOR-like_sf"/>
</dbReference>
<feature type="region of interest" description="Disordered" evidence="1">
    <location>
        <begin position="1"/>
        <end position="20"/>
    </location>
</feature>
<feature type="region of interest" description="Disordered" evidence="1">
    <location>
        <begin position="91"/>
        <end position="174"/>
    </location>
</feature>
<dbReference type="PANTHER" id="PTHR38687">
    <property type="entry name" value="CELL DIVISION PROTEIN DEDD-RELATED"/>
    <property type="match status" value="1"/>
</dbReference>
<evidence type="ECO:0000256" key="1">
    <source>
        <dbReference type="SAM" id="MobiDB-lite"/>
    </source>
</evidence>
<dbReference type="GO" id="GO:0030428">
    <property type="term" value="C:cell septum"/>
    <property type="evidence" value="ECO:0007669"/>
    <property type="project" value="TreeGrafter"/>
</dbReference>
<dbReference type="KEGG" id="dmp:FAK_33000"/>
<proteinExistence type="predicted"/>
<reference evidence="5" key="1">
    <citation type="journal article" date="2023" name="Arch. Microbiol.">
        <title>Desulfoferula mesophilus gen. nov. sp. nov., a mesophilic sulfate-reducing bacterium isolated from a brackish lake sediment.</title>
        <authorList>
            <person name="Watanabe T."/>
            <person name="Yabe T."/>
            <person name="Tsuji J.M."/>
            <person name="Fukui M."/>
        </authorList>
    </citation>
    <scope>NUCLEOTIDE SEQUENCE [LARGE SCALE GENOMIC DNA]</scope>
    <source>
        <strain evidence="5">12FAK</strain>
    </source>
</reference>
<evidence type="ECO:0000313" key="5">
    <source>
        <dbReference type="Proteomes" id="UP001366166"/>
    </source>
</evidence>
<dbReference type="GO" id="GO:0042834">
    <property type="term" value="F:peptidoglycan binding"/>
    <property type="evidence" value="ECO:0007669"/>
    <property type="project" value="InterPro"/>
</dbReference>
<feature type="compositionally biased region" description="Pro residues" evidence="1">
    <location>
        <begin position="113"/>
        <end position="125"/>
    </location>
</feature>
<feature type="compositionally biased region" description="Low complexity" evidence="1">
    <location>
        <begin position="103"/>
        <end position="112"/>
    </location>
</feature>
<keyword evidence="2" id="KW-1133">Transmembrane helix</keyword>
<accession>A0AAU9ENY5</accession>
<keyword evidence="2" id="KW-0812">Transmembrane</keyword>
<dbReference type="GO" id="GO:0032153">
    <property type="term" value="C:cell division site"/>
    <property type="evidence" value="ECO:0007669"/>
    <property type="project" value="TreeGrafter"/>
</dbReference>
<keyword evidence="5" id="KW-1185">Reference proteome</keyword>
<dbReference type="Pfam" id="PF05036">
    <property type="entry name" value="SPOR"/>
    <property type="match status" value="1"/>
</dbReference>
<dbReference type="PROSITE" id="PS51724">
    <property type="entry name" value="SPOR"/>
    <property type="match status" value="1"/>
</dbReference>
<feature type="transmembrane region" description="Helical" evidence="2">
    <location>
        <begin position="26"/>
        <end position="45"/>
    </location>
</feature>
<keyword evidence="2" id="KW-0472">Membrane</keyword>
<evidence type="ECO:0000259" key="3">
    <source>
        <dbReference type="PROSITE" id="PS51724"/>
    </source>
</evidence>
<dbReference type="Gene3D" id="3.30.70.1070">
    <property type="entry name" value="Sporulation related repeat"/>
    <property type="match status" value="1"/>
</dbReference>
<name>A0AAU9ENY5_9BACT</name>
<dbReference type="InterPro" id="IPR007730">
    <property type="entry name" value="SPOR-like_dom"/>
</dbReference>
<dbReference type="PANTHER" id="PTHR38687:SF1">
    <property type="entry name" value="CELL DIVISION PROTEIN DEDD"/>
    <property type="match status" value="1"/>
</dbReference>
<dbReference type="RefSeq" id="WP_338601772.1">
    <property type="nucleotide sequence ID" value="NZ_AP028679.1"/>
</dbReference>
<evidence type="ECO:0000313" key="4">
    <source>
        <dbReference type="EMBL" id="BEQ16234.1"/>
    </source>
</evidence>
<feature type="domain" description="SPOR" evidence="3">
    <location>
        <begin position="171"/>
        <end position="251"/>
    </location>
</feature>
<evidence type="ECO:0000256" key="2">
    <source>
        <dbReference type="SAM" id="Phobius"/>
    </source>
</evidence>
<sequence>MVFKRPERRPRQRAAREPASPAKRGLGWVFAGILICWAFVLGILVGQGSLATPEQVAWVKQALGLERLLGSEPAPPPQRLTEAQFSFYDRVKQQRQTAPEQPAAPSKATAKAPPAPAAAPKPNAPSAPAQATATEAKAAAETKPASEGNATPKAKPAETPAPAGSAAPTQAEGKGRFAVQVASFSEENQAVNLVRRLQASGYRAYSLMVDVKGAGRRYRVRVGPYEELDDAQGAAGRIRLQHKLAAYVTRRE</sequence>
<feature type="compositionally biased region" description="Basic residues" evidence="1">
    <location>
        <begin position="1"/>
        <end position="13"/>
    </location>
</feature>
<protein>
    <recommendedName>
        <fullName evidence="3">SPOR domain-containing protein</fullName>
    </recommendedName>
</protein>
<dbReference type="InterPro" id="IPR052521">
    <property type="entry name" value="Cell_div_SPOR-domain"/>
</dbReference>
<dbReference type="SUPFAM" id="SSF110997">
    <property type="entry name" value="Sporulation related repeat"/>
    <property type="match status" value="1"/>
</dbReference>
<gene>
    <name evidence="4" type="ORF">FAK_33000</name>
</gene>
<dbReference type="Proteomes" id="UP001366166">
    <property type="component" value="Chromosome"/>
</dbReference>
<dbReference type="AlphaFoldDB" id="A0AAU9ENY5"/>
<feature type="compositionally biased region" description="Low complexity" evidence="1">
    <location>
        <begin position="126"/>
        <end position="163"/>
    </location>
</feature>
<organism evidence="4 5">
    <name type="scientific">Desulfoferula mesophila</name>
    <dbReference type="NCBI Taxonomy" id="3058419"/>
    <lineage>
        <taxon>Bacteria</taxon>
        <taxon>Pseudomonadati</taxon>
        <taxon>Thermodesulfobacteriota</taxon>
        <taxon>Desulfarculia</taxon>
        <taxon>Desulfarculales</taxon>
        <taxon>Desulfarculaceae</taxon>
        <taxon>Desulfoferula</taxon>
    </lineage>
</organism>
<dbReference type="GO" id="GO:0032506">
    <property type="term" value="P:cytokinetic process"/>
    <property type="evidence" value="ECO:0007669"/>
    <property type="project" value="TreeGrafter"/>
</dbReference>